<feature type="transmembrane region" description="Helical" evidence="11">
    <location>
        <begin position="328"/>
        <end position="350"/>
    </location>
</feature>
<dbReference type="InterPro" id="IPR001915">
    <property type="entry name" value="Peptidase_M48"/>
</dbReference>
<evidence type="ECO:0000256" key="7">
    <source>
        <dbReference type="ARBA" id="ARBA00022833"/>
    </source>
</evidence>
<comment type="cofactor">
    <cofactor evidence="1">
        <name>Zn(2+)</name>
        <dbReference type="ChEBI" id="CHEBI:29105"/>
    </cofactor>
</comment>
<feature type="domain" description="Peptidase M48" evidence="12">
    <location>
        <begin position="116"/>
        <end position="288"/>
    </location>
</feature>
<feature type="transmembrane region" description="Helical" evidence="11">
    <location>
        <begin position="220"/>
        <end position="239"/>
    </location>
</feature>
<evidence type="ECO:0000259" key="12">
    <source>
        <dbReference type="Pfam" id="PF01435"/>
    </source>
</evidence>
<reference evidence="13 14" key="1">
    <citation type="submission" date="2016-10" db="EMBL/GenBank/DDBJ databases">
        <authorList>
            <person name="de Groot N.N."/>
        </authorList>
    </citation>
    <scope>NUCLEOTIDE SEQUENCE [LARGE SCALE GENOMIC DNA]</scope>
    <source>
        <strain evidence="13 14">CGMCC 4.5598</strain>
    </source>
</reference>
<dbReference type="GO" id="GO:0006508">
    <property type="term" value="P:proteolysis"/>
    <property type="evidence" value="ECO:0007669"/>
    <property type="project" value="UniProtKB-KW"/>
</dbReference>
<keyword evidence="10 11" id="KW-0472">Membrane</keyword>
<name>A0A1I0CDL2_9ACTN</name>
<feature type="transmembrane region" description="Helical" evidence="11">
    <location>
        <begin position="187"/>
        <end position="208"/>
    </location>
</feature>
<dbReference type="GO" id="GO:0046872">
    <property type="term" value="F:metal ion binding"/>
    <property type="evidence" value="ECO:0007669"/>
    <property type="project" value="UniProtKB-KW"/>
</dbReference>
<proteinExistence type="predicted"/>
<evidence type="ECO:0000256" key="2">
    <source>
        <dbReference type="ARBA" id="ARBA00022475"/>
    </source>
</evidence>
<evidence type="ECO:0000313" key="14">
    <source>
        <dbReference type="Proteomes" id="UP000199361"/>
    </source>
</evidence>
<protein>
    <submittedName>
        <fullName evidence="13">Zn-dependent protease with chaperone function</fullName>
    </submittedName>
</protein>
<dbReference type="PANTHER" id="PTHR43221:SF2">
    <property type="entry name" value="PROTEASE HTPX HOMOLOG"/>
    <property type="match status" value="1"/>
</dbReference>
<evidence type="ECO:0000256" key="9">
    <source>
        <dbReference type="ARBA" id="ARBA00023049"/>
    </source>
</evidence>
<dbReference type="Proteomes" id="UP000199361">
    <property type="component" value="Unassembled WGS sequence"/>
</dbReference>
<dbReference type="AlphaFoldDB" id="A0A1I0CDL2"/>
<feature type="transmembrane region" description="Helical" evidence="11">
    <location>
        <begin position="513"/>
        <end position="533"/>
    </location>
</feature>
<evidence type="ECO:0000256" key="1">
    <source>
        <dbReference type="ARBA" id="ARBA00001947"/>
    </source>
</evidence>
<sequence>MSAPPDPFALPPPSTSRLRLLFLTVGAGAFFAGYWFLVLARDNWGAANRACAQLPEVADFLDCSTRILVLQALVPLAGPALVAMLVLLAQVAAPSVITLRYGAKRLEPWPVAFQQTVEAADLRSPPVLMLSDRGMLPWMFTYGRRPHHRIMLARSIRSYAKTDPSLVTATLAHELGHLRNRDVDRTYLGLFAVTGFALLAAVPMVWSATTTLDLAPALAVAWRTAVICLLVTTTFTAVIRTREHDADLRAGQFRREDILGLLSTGRQEQRRLLRLHPRLDERLKALRDPGRLLRPSIAEAVTAGIAAGVIVTELGVILHTVLPVPPLVAYWAAGFVVAMPVTGVAGLGVWRGALVRPFAVGRALAAGFAFGAGLLVGAVLAPRTSVQWSRWLAGAPDQAAVIGPGQIPPGTAIWMAAAILLLTTAVFGWLALAAIAWLPRSGPRAWRYAAPFTAVLFGVVMGMWFVAARLAASERWSPQSVAALVITPQVAVVLSALTVIALLALWPLARRAPFYAVAATVIAAALLPSYLALSSNPIQVTATVRQAALPDSTQAGAICLGLYISGVGVYGNPGDHGARQRLGRLLRAADDTLLNEIGEMFLRSASTGSQDLAALAWTAFVRRCDHLNRYHDKAVSDLPPPFPTEGW</sequence>
<feature type="transmembrane region" description="Helical" evidence="11">
    <location>
        <begin position="362"/>
        <end position="381"/>
    </location>
</feature>
<feature type="transmembrane region" description="Helical" evidence="11">
    <location>
        <begin position="486"/>
        <end position="506"/>
    </location>
</feature>
<keyword evidence="9" id="KW-0482">Metalloprotease</keyword>
<keyword evidence="3 13" id="KW-0645">Protease</keyword>
<dbReference type="InterPro" id="IPR050083">
    <property type="entry name" value="HtpX_protease"/>
</dbReference>
<dbReference type="Pfam" id="PF01435">
    <property type="entry name" value="Peptidase_M48"/>
    <property type="match status" value="1"/>
</dbReference>
<evidence type="ECO:0000256" key="6">
    <source>
        <dbReference type="ARBA" id="ARBA00022801"/>
    </source>
</evidence>
<dbReference type="GO" id="GO:0004222">
    <property type="term" value="F:metalloendopeptidase activity"/>
    <property type="evidence" value="ECO:0007669"/>
    <property type="project" value="InterPro"/>
</dbReference>
<dbReference type="OrthoDB" id="4889053at2"/>
<evidence type="ECO:0000256" key="11">
    <source>
        <dbReference type="SAM" id="Phobius"/>
    </source>
</evidence>
<dbReference type="EMBL" id="FOHX01000002">
    <property type="protein sequence ID" value="SET17190.1"/>
    <property type="molecule type" value="Genomic_DNA"/>
</dbReference>
<dbReference type="Gene3D" id="3.30.2010.10">
    <property type="entry name" value="Metalloproteases ('zincins'), catalytic domain"/>
    <property type="match status" value="1"/>
</dbReference>
<feature type="transmembrane region" description="Helical" evidence="11">
    <location>
        <begin position="445"/>
        <end position="466"/>
    </location>
</feature>
<evidence type="ECO:0000256" key="5">
    <source>
        <dbReference type="ARBA" id="ARBA00022723"/>
    </source>
</evidence>
<gene>
    <name evidence="13" type="ORF">SAMN05421811_102263</name>
</gene>
<feature type="transmembrane region" description="Helical" evidence="11">
    <location>
        <begin position="297"/>
        <end position="322"/>
    </location>
</feature>
<keyword evidence="2" id="KW-1003">Cell membrane</keyword>
<keyword evidence="8 11" id="KW-1133">Transmembrane helix</keyword>
<keyword evidence="7" id="KW-0862">Zinc</keyword>
<keyword evidence="4 11" id="KW-0812">Transmembrane</keyword>
<accession>A0A1I0CDL2</accession>
<evidence type="ECO:0000256" key="10">
    <source>
        <dbReference type="ARBA" id="ARBA00023136"/>
    </source>
</evidence>
<keyword evidence="6" id="KW-0378">Hydrolase</keyword>
<evidence type="ECO:0000313" key="13">
    <source>
        <dbReference type="EMBL" id="SET17190.1"/>
    </source>
</evidence>
<dbReference type="RefSeq" id="WP_091077764.1">
    <property type="nucleotide sequence ID" value="NZ_FOHX01000002.1"/>
</dbReference>
<evidence type="ECO:0000256" key="3">
    <source>
        <dbReference type="ARBA" id="ARBA00022670"/>
    </source>
</evidence>
<evidence type="ECO:0000256" key="8">
    <source>
        <dbReference type="ARBA" id="ARBA00022989"/>
    </source>
</evidence>
<feature type="transmembrane region" description="Helical" evidence="11">
    <location>
        <begin position="413"/>
        <end position="438"/>
    </location>
</feature>
<keyword evidence="5" id="KW-0479">Metal-binding</keyword>
<keyword evidence="14" id="KW-1185">Reference proteome</keyword>
<dbReference type="PANTHER" id="PTHR43221">
    <property type="entry name" value="PROTEASE HTPX"/>
    <property type="match status" value="1"/>
</dbReference>
<evidence type="ECO:0000256" key="4">
    <source>
        <dbReference type="ARBA" id="ARBA00022692"/>
    </source>
</evidence>
<organism evidence="13 14">
    <name type="scientific">Nonomuraea wenchangensis</name>
    <dbReference type="NCBI Taxonomy" id="568860"/>
    <lineage>
        <taxon>Bacteria</taxon>
        <taxon>Bacillati</taxon>
        <taxon>Actinomycetota</taxon>
        <taxon>Actinomycetes</taxon>
        <taxon>Streptosporangiales</taxon>
        <taxon>Streptosporangiaceae</taxon>
        <taxon>Nonomuraea</taxon>
    </lineage>
</organism>
<dbReference type="STRING" id="568860.SAMN05421811_102263"/>
<feature type="transmembrane region" description="Helical" evidence="11">
    <location>
        <begin position="553"/>
        <end position="571"/>
    </location>
</feature>
<feature type="transmembrane region" description="Helical" evidence="11">
    <location>
        <begin position="20"/>
        <end position="40"/>
    </location>
</feature>